<evidence type="ECO:0000313" key="2">
    <source>
        <dbReference type="EMBL" id="TXF91830.1"/>
    </source>
</evidence>
<feature type="domain" description="Outer membrane protein beta-barrel" evidence="1">
    <location>
        <begin position="71"/>
        <end position="243"/>
    </location>
</feature>
<dbReference type="OrthoDB" id="1467485at2"/>
<accession>A0A5C7FMD9</accession>
<dbReference type="InterPro" id="IPR025665">
    <property type="entry name" value="Beta-barrel_OMP_2"/>
</dbReference>
<evidence type="ECO:0000259" key="1">
    <source>
        <dbReference type="Pfam" id="PF13568"/>
    </source>
</evidence>
<dbReference type="EMBL" id="VOXD01000001">
    <property type="protein sequence ID" value="TXF91830.1"/>
    <property type="molecule type" value="Genomic_DNA"/>
</dbReference>
<dbReference type="Pfam" id="PF13568">
    <property type="entry name" value="OMP_b-brl_2"/>
    <property type="match status" value="1"/>
</dbReference>
<name>A0A5C7FMD9_9BACT</name>
<proteinExistence type="predicted"/>
<dbReference type="Proteomes" id="UP000321907">
    <property type="component" value="Unassembled WGS sequence"/>
</dbReference>
<dbReference type="AlphaFoldDB" id="A0A5C7FMD9"/>
<gene>
    <name evidence="2" type="ORF">FUA23_01190</name>
</gene>
<keyword evidence="3" id="KW-1185">Reference proteome</keyword>
<comment type="caution">
    <text evidence="2">The sequence shown here is derived from an EMBL/GenBank/DDBJ whole genome shotgun (WGS) entry which is preliminary data.</text>
</comment>
<evidence type="ECO:0000313" key="3">
    <source>
        <dbReference type="Proteomes" id="UP000321907"/>
    </source>
</evidence>
<organism evidence="2 3">
    <name type="scientific">Neolewinella aurantiaca</name>
    <dbReference type="NCBI Taxonomy" id="2602767"/>
    <lineage>
        <taxon>Bacteria</taxon>
        <taxon>Pseudomonadati</taxon>
        <taxon>Bacteroidota</taxon>
        <taxon>Saprospiria</taxon>
        <taxon>Saprospirales</taxon>
        <taxon>Lewinellaceae</taxon>
        <taxon>Neolewinella</taxon>
    </lineage>
</organism>
<reference evidence="2 3" key="1">
    <citation type="submission" date="2019-08" db="EMBL/GenBank/DDBJ databases">
        <title>Lewinella sp. strain SSH13 Genome sequencing and assembly.</title>
        <authorList>
            <person name="Kim I."/>
        </authorList>
    </citation>
    <scope>NUCLEOTIDE SEQUENCE [LARGE SCALE GENOMIC DNA]</scope>
    <source>
        <strain evidence="2 3">SSH13</strain>
    </source>
</reference>
<sequence>MQSVNFRNSLHLHRREVKNRRPEFTYPGKISKRLSFTARVLGLFLCLSLLPAVASAQFTGGNNYNFYDFQNKPFYFGLTLGFNSSRYTPYRSEEFIYSDSIIGVKSLNGPGFNLNMIANLKIGQYFDFRFTPGFSFAERKLNYTQNANTIREIEKSVQSVFVEMPFLFRYKSAPYRDKRLFLIGGVKYSFDVASESRAKQADGNLLRISPHDFHIEYGAGIQFFFDYFIFSPEFKVSQGIGNTLLFNPNLPESTALEKVLSRTFTISFHIEG</sequence>
<protein>
    <submittedName>
        <fullName evidence="2">PorT family protein</fullName>
    </submittedName>
</protein>